<name>A0ABN3HDE4_9ACTN</name>
<comment type="caution">
    <text evidence="3">The sequence shown here is derived from an EMBL/GenBank/DDBJ whole genome shotgun (WGS) entry which is preliminary data.</text>
</comment>
<dbReference type="RefSeq" id="WP_344617712.1">
    <property type="nucleotide sequence ID" value="NZ_BAAARV010000078.1"/>
</dbReference>
<keyword evidence="4" id="KW-1185">Reference proteome</keyword>
<dbReference type="Pfam" id="PF01381">
    <property type="entry name" value="HTH_3"/>
    <property type="match status" value="1"/>
</dbReference>
<feature type="domain" description="HTH cro/C1-type" evidence="2">
    <location>
        <begin position="33"/>
        <end position="85"/>
    </location>
</feature>
<evidence type="ECO:0000256" key="1">
    <source>
        <dbReference type="SAM" id="MobiDB-lite"/>
    </source>
</evidence>
<sequence>MSLKDWEQRVLAVEGAAERVAEVEEELRLAAGLTALRERAGLSQAEVAERIGVSQPRVAAIERSSNITLELLERYVSALLPGGGLEIVAVQGRRRFPLLTSSETAANAGAASSPVRKLRKVTSASGRLSARTARRTTVLGKRGSAARKKAS</sequence>
<proteinExistence type="predicted"/>
<gene>
    <name evidence="3" type="ORF">GCM10010170_078470</name>
</gene>
<feature type="region of interest" description="Disordered" evidence="1">
    <location>
        <begin position="121"/>
        <end position="151"/>
    </location>
</feature>
<dbReference type="Proteomes" id="UP001501444">
    <property type="component" value="Unassembled WGS sequence"/>
</dbReference>
<reference evidence="3 4" key="1">
    <citation type="journal article" date="2019" name="Int. J. Syst. Evol. Microbiol.">
        <title>The Global Catalogue of Microorganisms (GCM) 10K type strain sequencing project: providing services to taxonomists for standard genome sequencing and annotation.</title>
        <authorList>
            <consortium name="The Broad Institute Genomics Platform"/>
            <consortium name="The Broad Institute Genome Sequencing Center for Infectious Disease"/>
            <person name="Wu L."/>
            <person name="Ma J."/>
        </authorList>
    </citation>
    <scope>NUCLEOTIDE SEQUENCE [LARGE SCALE GENOMIC DNA]</scope>
    <source>
        <strain evidence="3 4">JCM 3272</strain>
    </source>
</reference>
<dbReference type="CDD" id="cd00093">
    <property type="entry name" value="HTH_XRE"/>
    <property type="match status" value="1"/>
</dbReference>
<dbReference type="PROSITE" id="PS50943">
    <property type="entry name" value="HTH_CROC1"/>
    <property type="match status" value="1"/>
</dbReference>
<organism evidence="3 4">
    <name type="scientific">Dactylosporangium salmoneum</name>
    <dbReference type="NCBI Taxonomy" id="53361"/>
    <lineage>
        <taxon>Bacteria</taxon>
        <taxon>Bacillati</taxon>
        <taxon>Actinomycetota</taxon>
        <taxon>Actinomycetes</taxon>
        <taxon>Micromonosporales</taxon>
        <taxon>Micromonosporaceae</taxon>
        <taxon>Dactylosporangium</taxon>
    </lineage>
</organism>
<dbReference type="EMBL" id="BAAARV010000078">
    <property type="protein sequence ID" value="GAA2375103.1"/>
    <property type="molecule type" value="Genomic_DNA"/>
</dbReference>
<dbReference type="SUPFAM" id="SSF47413">
    <property type="entry name" value="lambda repressor-like DNA-binding domains"/>
    <property type="match status" value="1"/>
</dbReference>
<dbReference type="Gene3D" id="1.10.260.40">
    <property type="entry name" value="lambda repressor-like DNA-binding domains"/>
    <property type="match status" value="1"/>
</dbReference>
<protein>
    <recommendedName>
        <fullName evidence="2">HTH cro/C1-type domain-containing protein</fullName>
    </recommendedName>
</protein>
<evidence type="ECO:0000313" key="3">
    <source>
        <dbReference type="EMBL" id="GAA2375103.1"/>
    </source>
</evidence>
<accession>A0ABN3HDE4</accession>
<evidence type="ECO:0000313" key="4">
    <source>
        <dbReference type="Proteomes" id="UP001501444"/>
    </source>
</evidence>
<evidence type="ECO:0000259" key="2">
    <source>
        <dbReference type="PROSITE" id="PS50943"/>
    </source>
</evidence>
<dbReference type="InterPro" id="IPR001387">
    <property type="entry name" value="Cro/C1-type_HTH"/>
</dbReference>
<dbReference type="InterPro" id="IPR010982">
    <property type="entry name" value="Lambda_DNA-bd_dom_sf"/>
</dbReference>
<dbReference type="SMART" id="SM00530">
    <property type="entry name" value="HTH_XRE"/>
    <property type="match status" value="1"/>
</dbReference>